<evidence type="ECO:0000256" key="1">
    <source>
        <dbReference type="HAMAP-Rule" id="MF_02128"/>
    </source>
</evidence>
<evidence type="ECO:0000313" key="4">
    <source>
        <dbReference type="EMBL" id="AZQ76819.1"/>
    </source>
</evidence>
<organism evidence="4 5">
    <name type="scientific">Flaviflexus ciconiae</name>
    <dbReference type="NCBI Taxonomy" id="2496867"/>
    <lineage>
        <taxon>Bacteria</taxon>
        <taxon>Bacillati</taxon>
        <taxon>Actinomycetota</taxon>
        <taxon>Actinomycetes</taxon>
        <taxon>Actinomycetales</taxon>
        <taxon>Actinomycetaceae</taxon>
        <taxon>Flaviflexus</taxon>
    </lineage>
</organism>
<dbReference type="Gene3D" id="3.90.650.10">
    <property type="entry name" value="PurM-like C-terminal domain"/>
    <property type="match status" value="1"/>
</dbReference>
<accession>A0A3Q9G7D0</accession>
<feature type="binding site" evidence="1">
    <location>
        <position position="207"/>
    </location>
    <ligand>
        <name>ATP</name>
        <dbReference type="ChEBI" id="CHEBI:30616"/>
    </ligand>
</feature>
<dbReference type="GO" id="GO:0009228">
    <property type="term" value="P:thiamine biosynthetic process"/>
    <property type="evidence" value="ECO:0007669"/>
    <property type="project" value="UniProtKB-KW"/>
</dbReference>
<dbReference type="OrthoDB" id="9802811at2"/>
<dbReference type="UniPathway" id="UPA00060">
    <property type="reaction ID" value="UER00142"/>
</dbReference>
<protein>
    <recommendedName>
        <fullName evidence="1">Thiamine-monophosphate kinase</fullName>
        <shortName evidence="1">TMP kinase</shortName>
        <shortName evidence="1">Thiamine-phosphate kinase</shortName>
        <ecNumber evidence="1">2.7.4.16</ecNumber>
    </recommendedName>
</protein>
<feature type="binding site" evidence="1">
    <location>
        <begin position="122"/>
        <end position="123"/>
    </location>
    <ligand>
        <name>ATP</name>
        <dbReference type="ChEBI" id="CHEBI:30616"/>
    </ligand>
</feature>
<feature type="binding site" evidence="1">
    <location>
        <position position="205"/>
    </location>
    <ligand>
        <name>Mg(2+)</name>
        <dbReference type="ChEBI" id="CHEBI:18420"/>
        <label>3</label>
    </ligand>
</feature>
<dbReference type="Pfam" id="PF00586">
    <property type="entry name" value="AIRS"/>
    <property type="match status" value="1"/>
</dbReference>
<dbReference type="EC" id="2.7.4.16" evidence="1"/>
<feature type="domain" description="PurM-like N-terminal" evidence="2">
    <location>
        <begin position="24"/>
        <end position="138"/>
    </location>
</feature>
<dbReference type="PANTHER" id="PTHR30270">
    <property type="entry name" value="THIAMINE-MONOPHOSPHATE KINASE"/>
    <property type="match status" value="1"/>
</dbReference>
<feature type="binding site" evidence="1">
    <location>
        <position position="70"/>
    </location>
    <ligand>
        <name>Mg(2+)</name>
        <dbReference type="ChEBI" id="CHEBI:18420"/>
        <label>2</label>
    </ligand>
</feature>
<dbReference type="GO" id="GO:0000287">
    <property type="term" value="F:magnesium ion binding"/>
    <property type="evidence" value="ECO:0007669"/>
    <property type="project" value="UniProtKB-UniRule"/>
</dbReference>
<dbReference type="HAMAP" id="MF_02128">
    <property type="entry name" value="TMP_kinase"/>
    <property type="match status" value="1"/>
</dbReference>
<keyword evidence="1" id="KW-0460">Magnesium</keyword>
<dbReference type="GO" id="GO:0009229">
    <property type="term" value="P:thiamine diphosphate biosynthetic process"/>
    <property type="evidence" value="ECO:0007669"/>
    <property type="project" value="UniProtKB-UniRule"/>
</dbReference>
<feature type="binding site" evidence="1">
    <location>
        <position position="48"/>
    </location>
    <ligand>
        <name>substrate</name>
    </ligand>
</feature>
<dbReference type="PANTHER" id="PTHR30270:SF0">
    <property type="entry name" value="THIAMINE-MONOPHOSPHATE KINASE"/>
    <property type="match status" value="1"/>
</dbReference>
<evidence type="ECO:0000313" key="5">
    <source>
        <dbReference type="Proteomes" id="UP000280344"/>
    </source>
</evidence>
<comment type="miscellaneous">
    <text evidence="1">Reaction mechanism of ThiL seems to utilize a direct, inline transfer of the gamma-phosphate of ATP to TMP rather than a phosphorylated enzyme intermediate.</text>
</comment>
<evidence type="ECO:0000259" key="2">
    <source>
        <dbReference type="Pfam" id="PF00586"/>
    </source>
</evidence>
<feature type="domain" description="PurM-like C-terminal" evidence="3">
    <location>
        <begin position="152"/>
        <end position="247"/>
    </location>
</feature>
<dbReference type="InterPro" id="IPR036921">
    <property type="entry name" value="PurM-like_N_sf"/>
</dbReference>
<feature type="binding site" evidence="1">
    <location>
        <position position="208"/>
    </location>
    <ligand>
        <name>Mg(2+)</name>
        <dbReference type="ChEBI" id="CHEBI:18420"/>
        <label>5</label>
    </ligand>
</feature>
<gene>
    <name evidence="1 4" type="primary">thiL</name>
    <name evidence="4" type="ORF">EJ997_05140</name>
</gene>
<feature type="binding site" evidence="1">
    <location>
        <position position="39"/>
    </location>
    <ligand>
        <name>Mg(2+)</name>
        <dbReference type="ChEBI" id="CHEBI:18420"/>
        <label>4</label>
    </ligand>
</feature>
<feature type="binding site" evidence="1">
    <location>
        <position position="41"/>
    </location>
    <ligand>
        <name>Mg(2+)</name>
        <dbReference type="ChEBI" id="CHEBI:18420"/>
        <label>1</label>
    </ligand>
</feature>
<evidence type="ECO:0000259" key="3">
    <source>
        <dbReference type="Pfam" id="PF02769"/>
    </source>
</evidence>
<dbReference type="Pfam" id="PF02769">
    <property type="entry name" value="AIRS_C"/>
    <property type="match status" value="1"/>
</dbReference>
<dbReference type="GO" id="GO:0005524">
    <property type="term" value="F:ATP binding"/>
    <property type="evidence" value="ECO:0007669"/>
    <property type="project" value="UniProtKB-UniRule"/>
</dbReference>
<dbReference type="InterPro" id="IPR016188">
    <property type="entry name" value="PurM-like_N"/>
</dbReference>
<dbReference type="Proteomes" id="UP000280344">
    <property type="component" value="Chromosome"/>
</dbReference>
<keyword evidence="1" id="KW-0479">Metal-binding</keyword>
<feature type="binding site" evidence="1">
    <location>
        <position position="40"/>
    </location>
    <ligand>
        <name>Mg(2+)</name>
        <dbReference type="ChEBI" id="CHEBI:18420"/>
        <label>1</label>
    </ligand>
</feature>
<dbReference type="SUPFAM" id="SSF56042">
    <property type="entry name" value="PurM C-terminal domain-like"/>
    <property type="match status" value="1"/>
</dbReference>
<dbReference type="InterPro" id="IPR010918">
    <property type="entry name" value="PurM-like_C_dom"/>
</dbReference>
<reference evidence="4 5" key="1">
    <citation type="submission" date="2018-12" db="EMBL/GenBank/DDBJ databases">
        <title>Complete genome sequence of Flaviflexus sp. H23T48.</title>
        <authorList>
            <person name="Bae J.-W."/>
            <person name="Lee J.-Y."/>
        </authorList>
    </citation>
    <scope>NUCLEOTIDE SEQUENCE [LARGE SCALE GENOMIC DNA]</scope>
    <source>
        <strain evidence="4 5">H23T48</strain>
    </source>
</reference>
<comment type="catalytic activity">
    <reaction evidence="1">
        <text>thiamine phosphate + ATP = thiamine diphosphate + ADP</text>
        <dbReference type="Rhea" id="RHEA:15913"/>
        <dbReference type="ChEBI" id="CHEBI:30616"/>
        <dbReference type="ChEBI" id="CHEBI:37575"/>
        <dbReference type="ChEBI" id="CHEBI:58937"/>
        <dbReference type="ChEBI" id="CHEBI:456216"/>
        <dbReference type="EC" id="2.7.4.16"/>
    </reaction>
</comment>
<dbReference type="Gene3D" id="3.30.1330.10">
    <property type="entry name" value="PurM-like, N-terminal domain"/>
    <property type="match status" value="1"/>
</dbReference>
<dbReference type="InterPro" id="IPR036676">
    <property type="entry name" value="PurM-like_C_sf"/>
</dbReference>
<sequence length="295" mass="31023">MSEDELLALIARHLPASTATVPTGDDCAVLAPKGEVAISTDILVENVHFRRDWSSGADIGWRCVMQNVADAAAMRARPMSFFVAMTIPENVTADWVEDFSWGLREACDHLYSLSGPIAIDGGDLSRGPIIVAAGTVVGDMEGREPVLRSGARPGHKIVHTGNLGASARGYELIQAGKTGKAVRLFLRPEPPVNRAIGVGATAMMDVSDGLVRDCRRIAKASGVALELDSALVTAAASPDVTLEQALYGGEDHGFLATVDGPVPDGWNEIGRVVEGTGVLVDGKQVDAMGGWDHFG</sequence>
<dbReference type="CDD" id="cd02194">
    <property type="entry name" value="ThiL"/>
    <property type="match status" value="1"/>
</dbReference>
<dbReference type="RefSeq" id="WP_126703625.1">
    <property type="nucleotide sequence ID" value="NZ_CP034593.1"/>
</dbReference>
<dbReference type="KEGG" id="flh:EJ997_05140"/>
<comment type="pathway">
    <text evidence="1">Cofactor biosynthesis; thiamine diphosphate biosynthesis; thiamine diphosphate from thiamine phosphate: step 1/1.</text>
</comment>
<keyword evidence="1 4" id="KW-0418">Kinase</keyword>
<proteinExistence type="inferred from homology"/>
<dbReference type="NCBIfam" id="TIGR01379">
    <property type="entry name" value="thiL"/>
    <property type="match status" value="1"/>
</dbReference>
<dbReference type="AlphaFoldDB" id="A0A3Q9G7D0"/>
<feature type="binding site" evidence="1">
    <location>
        <position position="291"/>
    </location>
    <ligand>
        <name>substrate</name>
    </ligand>
</feature>
<name>A0A3Q9G7D0_9ACTO</name>
<feature type="binding site" evidence="1">
    <location>
        <position position="250"/>
    </location>
    <ligand>
        <name>substrate</name>
    </ligand>
</feature>
<dbReference type="GO" id="GO:0009030">
    <property type="term" value="F:thiamine-phosphate kinase activity"/>
    <property type="evidence" value="ECO:0007669"/>
    <property type="project" value="UniProtKB-UniRule"/>
</dbReference>
<dbReference type="SUPFAM" id="SSF55326">
    <property type="entry name" value="PurM N-terminal domain-like"/>
    <property type="match status" value="1"/>
</dbReference>
<keyword evidence="1 4" id="KW-0808">Transferase</keyword>
<dbReference type="EMBL" id="CP034593">
    <property type="protein sequence ID" value="AZQ76819.1"/>
    <property type="molecule type" value="Genomic_DNA"/>
</dbReference>
<dbReference type="InterPro" id="IPR006283">
    <property type="entry name" value="ThiL-like"/>
</dbReference>
<feature type="binding site" evidence="1">
    <location>
        <position position="41"/>
    </location>
    <ligand>
        <name>Mg(2+)</name>
        <dbReference type="ChEBI" id="CHEBI:18420"/>
        <label>2</label>
    </ligand>
</feature>
<feature type="binding site" evidence="1">
    <location>
        <position position="26"/>
    </location>
    <ligand>
        <name>Mg(2+)</name>
        <dbReference type="ChEBI" id="CHEBI:18420"/>
        <label>4</label>
    </ligand>
</feature>
<feature type="binding site" evidence="1">
    <location>
        <position position="148"/>
    </location>
    <ligand>
        <name>ATP</name>
        <dbReference type="ChEBI" id="CHEBI:30616"/>
    </ligand>
</feature>
<keyword evidence="5" id="KW-1185">Reference proteome</keyword>
<comment type="similarity">
    <text evidence="1">Belongs to the thiamine-monophosphate kinase family.</text>
</comment>
<feature type="binding site" evidence="1">
    <location>
        <position position="123"/>
    </location>
    <ligand>
        <name>Mg(2+)</name>
        <dbReference type="ChEBI" id="CHEBI:18420"/>
        <label>1</label>
    </ligand>
</feature>
<feature type="binding site" evidence="1">
    <location>
        <position position="70"/>
    </location>
    <ligand>
        <name>Mg(2+)</name>
        <dbReference type="ChEBI" id="CHEBI:18420"/>
        <label>3</label>
    </ligand>
</feature>
<comment type="caution">
    <text evidence="1">Lacks conserved residue(s) required for the propagation of feature annotation.</text>
</comment>
<dbReference type="PIRSF" id="PIRSF005303">
    <property type="entry name" value="Thiam_monoph_kin"/>
    <property type="match status" value="1"/>
</dbReference>
<keyword evidence="1" id="KW-0784">Thiamine biosynthesis</keyword>
<feature type="binding site" evidence="1">
    <location>
        <position position="70"/>
    </location>
    <ligand>
        <name>Mg(2+)</name>
        <dbReference type="ChEBI" id="CHEBI:18420"/>
        <label>4</label>
    </ligand>
</feature>
<keyword evidence="1" id="KW-0547">Nucleotide-binding</keyword>
<keyword evidence="1" id="KW-0067">ATP-binding</keyword>
<feature type="binding site" evidence="1">
    <location>
        <position position="26"/>
    </location>
    <ligand>
        <name>Mg(2+)</name>
        <dbReference type="ChEBI" id="CHEBI:18420"/>
        <label>3</label>
    </ligand>
</feature>
<comment type="function">
    <text evidence="1">Catalyzes the ATP-dependent phosphorylation of thiamine-monophosphate (TMP) to form thiamine-pyrophosphate (TPP), the active form of vitamin B1.</text>
</comment>